<dbReference type="InterPro" id="IPR051454">
    <property type="entry name" value="RNA/ubiquinone_mod_enzymes"/>
</dbReference>
<dbReference type="PANTHER" id="PTHR30217">
    <property type="entry name" value="PEPTIDASE U32 FAMILY"/>
    <property type="match status" value="1"/>
</dbReference>
<dbReference type="InterPro" id="IPR020988">
    <property type="entry name" value="Pept_U32_collagenase"/>
</dbReference>
<comment type="caution">
    <text evidence="2">The sequence shown here is derived from an EMBL/GenBank/DDBJ whole genome shotgun (WGS) entry which is preliminary data.</text>
</comment>
<dbReference type="EMBL" id="JAPDPJ010000047">
    <property type="protein sequence ID" value="MCW3788239.1"/>
    <property type="molecule type" value="Genomic_DNA"/>
</dbReference>
<feature type="domain" description="Peptidase U32 collagenase" evidence="1">
    <location>
        <begin position="328"/>
        <end position="441"/>
    </location>
</feature>
<dbReference type="RefSeq" id="WP_301191800.1">
    <property type="nucleotide sequence ID" value="NZ_JAPDPJ010000047.1"/>
</dbReference>
<dbReference type="InterPro" id="IPR001539">
    <property type="entry name" value="Peptidase_U32"/>
</dbReference>
<dbReference type="AlphaFoldDB" id="A0AAE3M6X7"/>
<organism evidence="2 3">
    <name type="scientific">Plebeiibacterium sediminum</name>
    <dbReference type="NCBI Taxonomy" id="2992112"/>
    <lineage>
        <taxon>Bacteria</taxon>
        <taxon>Pseudomonadati</taxon>
        <taxon>Bacteroidota</taxon>
        <taxon>Bacteroidia</taxon>
        <taxon>Marinilabiliales</taxon>
        <taxon>Marinilabiliaceae</taxon>
        <taxon>Plebeiibacterium</taxon>
    </lineage>
</organism>
<evidence type="ECO:0000313" key="2">
    <source>
        <dbReference type="EMBL" id="MCW3788239.1"/>
    </source>
</evidence>
<dbReference type="PANTHER" id="PTHR30217:SF10">
    <property type="entry name" value="23S RRNA 5-HYDROXYCYTIDINE C2501 SYNTHASE"/>
    <property type="match status" value="1"/>
</dbReference>
<gene>
    <name evidence="2" type="ORF">OM075_17355</name>
</gene>
<keyword evidence="3" id="KW-1185">Reference proteome</keyword>
<name>A0AAE3M6X7_9BACT</name>
<proteinExistence type="predicted"/>
<dbReference type="Pfam" id="PF12392">
    <property type="entry name" value="DUF3656"/>
    <property type="match status" value="1"/>
</dbReference>
<evidence type="ECO:0000313" key="3">
    <source>
        <dbReference type="Proteomes" id="UP001209229"/>
    </source>
</evidence>
<dbReference type="Pfam" id="PF01136">
    <property type="entry name" value="Peptidase_U32"/>
    <property type="match status" value="1"/>
</dbReference>
<reference evidence="2" key="1">
    <citation type="submission" date="2022-10" db="EMBL/GenBank/DDBJ databases">
        <authorList>
            <person name="Yu W.X."/>
        </authorList>
    </citation>
    <scope>NUCLEOTIDE SEQUENCE</scope>
    <source>
        <strain evidence="2">AAT</strain>
    </source>
</reference>
<dbReference type="Proteomes" id="UP001209229">
    <property type="component" value="Unassembled WGS sequence"/>
</dbReference>
<protein>
    <submittedName>
        <fullName evidence="2">U32 family peptidase</fullName>
    </submittedName>
</protein>
<evidence type="ECO:0000259" key="1">
    <source>
        <dbReference type="Pfam" id="PF12392"/>
    </source>
</evidence>
<sequence length="745" mass="84295">MRKMELLAPGGDVDSIKAAIIGGADAVYCGLNKFNARNRAANISIDDLMGIVKLAHEHNCEVFLTLNILILESEIPALFQLLNRLVNTHIDGVIIQDLGLFYLLNTYFKTLPIHASTQFTTHNSGQVKFLSKLGATRVNLCRELSLDEIKDLNKICNSLDVQTEVFVHGSQCLCFSGICYMSSVQSGNSGNRGRCSQPCRDQYQTTNTGHHYPLNLKDNSAYNNIEELYQAGVYSLKIEGRIKKYDYIYSVVNTYKQKIKSLDGSVEFQDDHQRLYKVFNRDFSNGYLRGDINQMFIDNPRDQTLQHLFNTQQLEGEEEKEKAALQLYSEKDLLKQEVKTQIDQLSIDKIPLTIKLSGEMGQPLMVTVISTEKSFTVSSKAILTDKGTESLSKEVVLKRLKAINDLGFVIDKMELGAHLKQMFIPFKELTSIKKMLLYLLNDSKEIIEHVSIPKLKTLLNTNVEPSLSVVISSLEDLDFCQQTDAKIYFRIPSSIGSQWDKLVQLFQNNRNLIPWFPAVIIGDDYEKALEFILTIQPGLVVTDNSGIAFTAYEHGIPWIAGPGLNIINSYSLKTLKETFNAAGAFVSNEINKMQVQRIVKPREFKLFYSIYHPIELMTTRQCLFKQTIGCNKAKMDHSCLATCSKAASITNMNGSNYIIEKSKGNYHRIYNDQSFLNLDIIEQIPNFFNELFIDLSNVKTNTEQHKNTSALISLFSAAIKGDRNAKEKLRDNILHTTCKQYVKGL</sequence>
<accession>A0AAE3M6X7</accession>